<feature type="compositionally biased region" description="Low complexity" evidence="1">
    <location>
        <begin position="69"/>
        <end position="86"/>
    </location>
</feature>
<evidence type="ECO:0000313" key="3">
    <source>
        <dbReference type="Proteomes" id="UP000306236"/>
    </source>
</evidence>
<evidence type="ECO:0000313" key="2">
    <source>
        <dbReference type="EMBL" id="THJ32401.1"/>
    </source>
</evidence>
<gene>
    <name evidence="2" type="ORF">E8K88_11925</name>
</gene>
<dbReference type="EMBL" id="SSWX01000015">
    <property type="protein sequence ID" value="THJ32401.1"/>
    <property type="molecule type" value="Genomic_DNA"/>
</dbReference>
<feature type="compositionally biased region" description="Acidic residues" evidence="1">
    <location>
        <begin position="45"/>
        <end position="61"/>
    </location>
</feature>
<proteinExistence type="predicted"/>
<dbReference type="AlphaFoldDB" id="A0A4S5BNF5"/>
<name>A0A4S5BNF5_9BURK</name>
<keyword evidence="3" id="KW-1185">Reference proteome</keyword>
<dbReference type="Proteomes" id="UP000306236">
    <property type="component" value="Unassembled WGS sequence"/>
</dbReference>
<sequence>MTNQVNAYEPTDEEVALSLLSPEEREALGYELEPEQGGQSAKGGDDEDDDNDRDDDEEGDTAGEKTPGDDGAPDAGAAAASAPDEAAMPEVNDPAAASATPVVQAPVAAPEPAGIYQYKLPDDYGDRVKALQDKFEALDQRVEDGDLTSSEYAKEVRALTREQSELDSIQARHDIAKDMAEQAQQQAAQREVGLWEAAVAKLVDEVEADATLKDKPDYRNDQRVGAALSQQVQAIMAARGIDGTQPIADKEGLLRDAHRALHFLRTGTMIGTSPAPAVAVASDAVNAKAAKEKAVKQRKADLSSAVPSLGALPGADSGTDGGEFASLASLDGDKLEDALGKLARSNPAAYKRYMTEA</sequence>
<reference evidence="2 3" key="1">
    <citation type="submission" date="2019-04" db="EMBL/GenBank/DDBJ databases">
        <title>Lampropedia sp YIM MLB12 draf genome.</title>
        <authorList>
            <person name="Wang Y.-X."/>
        </authorList>
    </citation>
    <scope>NUCLEOTIDE SEQUENCE [LARGE SCALE GENOMIC DNA]</scope>
    <source>
        <strain evidence="2 3">YIM MLB12</strain>
    </source>
</reference>
<evidence type="ECO:0000256" key="1">
    <source>
        <dbReference type="SAM" id="MobiDB-lite"/>
    </source>
</evidence>
<dbReference type="RefSeq" id="WP_136406898.1">
    <property type="nucleotide sequence ID" value="NZ_SSWX01000015.1"/>
</dbReference>
<accession>A0A4S5BNF5</accession>
<feature type="region of interest" description="Disordered" evidence="1">
    <location>
        <begin position="297"/>
        <end position="317"/>
    </location>
</feature>
<feature type="region of interest" description="Disordered" evidence="1">
    <location>
        <begin position="1"/>
        <end position="103"/>
    </location>
</feature>
<evidence type="ECO:0008006" key="4">
    <source>
        <dbReference type="Google" id="ProtNLM"/>
    </source>
</evidence>
<comment type="caution">
    <text evidence="2">The sequence shown here is derived from an EMBL/GenBank/DDBJ whole genome shotgun (WGS) entry which is preliminary data.</text>
</comment>
<organism evidence="2 3">
    <name type="scientific">Lampropedia aestuarii</name>
    <dbReference type="NCBI Taxonomy" id="2562762"/>
    <lineage>
        <taxon>Bacteria</taxon>
        <taxon>Pseudomonadati</taxon>
        <taxon>Pseudomonadota</taxon>
        <taxon>Betaproteobacteria</taxon>
        <taxon>Burkholderiales</taxon>
        <taxon>Comamonadaceae</taxon>
        <taxon>Lampropedia</taxon>
    </lineage>
</organism>
<feature type="compositionally biased region" description="Low complexity" evidence="1">
    <location>
        <begin position="94"/>
        <end position="103"/>
    </location>
</feature>
<protein>
    <recommendedName>
        <fullName evidence="4">Scaffolding protein</fullName>
    </recommendedName>
</protein>